<evidence type="ECO:0000313" key="2">
    <source>
        <dbReference type="Proteomes" id="UP000271098"/>
    </source>
</evidence>
<organism evidence="3">
    <name type="scientific">Gongylonema pulchrum</name>
    <dbReference type="NCBI Taxonomy" id="637853"/>
    <lineage>
        <taxon>Eukaryota</taxon>
        <taxon>Metazoa</taxon>
        <taxon>Ecdysozoa</taxon>
        <taxon>Nematoda</taxon>
        <taxon>Chromadorea</taxon>
        <taxon>Rhabditida</taxon>
        <taxon>Spirurina</taxon>
        <taxon>Spiruromorpha</taxon>
        <taxon>Spiruroidea</taxon>
        <taxon>Gongylonematidae</taxon>
        <taxon>Gongylonema</taxon>
    </lineage>
</organism>
<dbReference type="AlphaFoldDB" id="A0A183DV73"/>
<protein>
    <submittedName>
        <fullName evidence="3">F-box/LRR-repeat protein 7</fullName>
    </submittedName>
</protein>
<keyword evidence="2" id="KW-1185">Reference proteome</keyword>
<gene>
    <name evidence="1" type="ORF">GPUH_LOCUS12614</name>
</gene>
<dbReference type="Proteomes" id="UP000271098">
    <property type="component" value="Unassembled WGS sequence"/>
</dbReference>
<reference evidence="3" key="1">
    <citation type="submission" date="2016-06" db="UniProtKB">
        <authorList>
            <consortium name="WormBaseParasite"/>
        </authorList>
    </citation>
    <scope>IDENTIFICATION</scope>
</reference>
<sequence length="264" mass="30436">MLKVIAVLPEFDKITAVEVNLERAQRSYQAYKRFFRHLPNMRHLRVLRLFGCPFHFDFRYIWRLMLRGFDMLPQITELSIDNLLRNTEYEDLLEFCEAVPVGLQSLTLCRMRFFDETHIQRIAERCTKLDTFYGSGLWNLSSNGVEQALLHLCNLRQISLCDAGPVPSSAYHLLSDSKATPHIQAVILGGNTFEPKIARIAAGLDAVFRRLPQFRTSGEACRWRGYEYHMWRDRRAYDELLAASSHADCPGCGRDMGLIEGSTL</sequence>
<evidence type="ECO:0000313" key="3">
    <source>
        <dbReference type="WBParaSite" id="GPUH_0001262801-mRNA-1"/>
    </source>
</evidence>
<evidence type="ECO:0000313" key="1">
    <source>
        <dbReference type="EMBL" id="VDN20758.1"/>
    </source>
</evidence>
<accession>A0A183DV73</accession>
<name>A0A183DV73_9BILA</name>
<dbReference type="Gene3D" id="3.80.10.10">
    <property type="entry name" value="Ribonuclease Inhibitor"/>
    <property type="match status" value="1"/>
</dbReference>
<dbReference type="SUPFAM" id="SSF52047">
    <property type="entry name" value="RNI-like"/>
    <property type="match status" value="1"/>
</dbReference>
<proteinExistence type="predicted"/>
<dbReference type="InterPro" id="IPR032675">
    <property type="entry name" value="LRR_dom_sf"/>
</dbReference>
<dbReference type="OrthoDB" id="5787449at2759"/>
<dbReference type="WBParaSite" id="GPUH_0001262801-mRNA-1">
    <property type="protein sequence ID" value="GPUH_0001262801-mRNA-1"/>
    <property type="gene ID" value="GPUH_0001262801"/>
</dbReference>
<reference evidence="1 2" key="2">
    <citation type="submission" date="2018-11" db="EMBL/GenBank/DDBJ databases">
        <authorList>
            <consortium name="Pathogen Informatics"/>
        </authorList>
    </citation>
    <scope>NUCLEOTIDE SEQUENCE [LARGE SCALE GENOMIC DNA]</scope>
</reference>
<dbReference type="EMBL" id="UYRT01079457">
    <property type="protein sequence ID" value="VDN20758.1"/>
    <property type="molecule type" value="Genomic_DNA"/>
</dbReference>